<feature type="binding site" evidence="7">
    <location>
        <position position="64"/>
    </location>
    <ligand>
        <name>substrate</name>
    </ligand>
</feature>
<dbReference type="Proteomes" id="UP000189677">
    <property type="component" value="Chromosome"/>
</dbReference>
<comment type="catalytic activity">
    <reaction evidence="5 7">
        <text>L-glutamine + H2O = L-glutamate + NH4(+)</text>
        <dbReference type="Rhea" id="RHEA:15889"/>
        <dbReference type="ChEBI" id="CHEBI:15377"/>
        <dbReference type="ChEBI" id="CHEBI:28938"/>
        <dbReference type="ChEBI" id="CHEBI:29985"/>
        <dbReference type="ChEBI" id="CHEBI:58359"/>
        <dbReference type="EC" id="3.5.1.2"/>
    </reaction>
</comment>
<evidence type="ECO:0000256" key="3">
    <source>
        <dbReference type="ARBA" id="ARBA00012918"/>
    </source>
</evidence>
<feature type="binding site" evidence="7">
    <location>
        <position position="191"/>
    </location>
    <ligand>
        <name>substrate</name>
    </ligand>
</feature>
<comment type="subunit">
    <text evidence="2 7">Homotetramer.</text>
</comment>
<evidence type="ECO:0000313" key="9">
    <source>
        <dbReference type="EMBL" id="AQU65413.1"/>
    </source>
</evidence>
<dbReference type="NCBIfam" id="TIGR03814">
    <property type="entry name" value="Gln_ase"/>
    <property type="match status" value="1"/>
</dbReference>
<dbReference type="HAMAP" id="MF_00313">
    <property type="entry name" value="Glutaminase"/>
    <property type="match status" value="1"/>
</dbReference>
<organism evidence="9 10">
    <name type="scientific">Streptomyces niveus</name>
    <name type="common">Streptomyces spheroides</name>
    <dbReference type="NCBI Taxonomy" id="193462"/>
    <lineage>
        <taxon>Bacteria</taxon>
        <taxon>Bacillati</taxon>
        <taxon>Actinomycetota</taxon>
        <taxon>Actinomycetes</taxon>
        <taxon>Kitasatosporales</taxon>
        <taxon>Streptomycetaceae</taxon>
        <taxon>Streptomyces</taxon>
    </lineage>
</organism>
<dbReference type="GO" id="GO:0006543">
    <property type="term" value="P:L-glutamine catabolic process"/>
    <property type="evidence" value="ECO:0007669"/>
    <property type="project" value="TreeGrafter"/>
</dbReference>
<dbReference type="EC" id="3.5.1.2" evidence="3 7"/>
<dbReference type="KEGG" id="snw:BBN63_03295"/>
<dbReference type="PANTHER" id="PTHR12544">
    <property type="entry name" value="GLUTAMINASE"/>
    <property type="match status" value="1"/>
</dbReference>
<dbReference type="Pfam" id="PF04960">
    <property type="entry name" value="Glutaminase"/>
    <property type="match status" value="1"/>
</dbReference>
<dbReference type="Gene3D" id="3.40.710.10">
    <property type="entry name" value="DD-peptidase/beta-lactamase superfamily"/>
    <property type="match status" value="1"/>
</dbReference>
<evidence type="ECO:0000256" key="7">
    <source>
        <dbReference type="HAMAP-Rule" id="MF_00313"/>
    </source>
</evidence>
<protein>
    <recommendedName>
        <fullName evidence="6 7">Glutaminase</fullName>
        <ecNumber evidence="3 7">3.5.1.2</ecNumber>
    </recommendedName>
</protein>
<gene>
    <name evidence="7" type="primary">glsA</name>
    <name evidence="9" type="ORF">BBN63_03295</name>
</gene>
<comment type="similarity">
    <text evidence="1 7">Belongs to the glutaminase family.</text>
</comment>
<dbReference type="EMBL" id="CP018047">
    <property type="protein sequence ID" value="AQU65413.1"/>
    <property type="molecule type" value="Genomic_DNA"/>
</dbReference>
<feature type="binding site" evidence="7">
    <location>
        <position position="160"/>
    </location>
    <ligand>
        <name>substrate</name>
    </ligand>
</feature>
<feature type="binding site" evidence="7">
    <location>
        <position position="167"/>
    </location>
    <ligand>
        <name>substrate</name>
    </ligand>
</feature>
<accession>A0A1U9QN64</accession>
<proteinExistence type="inferred from homology"/>
<dbReference type="InterPro" id="IPR015868">
    <property type="entry name" value="Glutaminase"/>
</dbReference>
<dbReference type="PANTHER" id="PTHR12544:SF29">
    <property type="entry name" value="GLUTAMINASE"/>
    <property type="match status" value="1"/>
</dbReference>
<evidence type="ECO:0000256" key="5">
    <source>
        <dbReference type="ARBA" id="ARBA00049534"/>
    </source>
</evidence>
<dbReference type="NCBIfam" id="NF002134">
    <property type="entry name" value="PRK00971.1-4"/>
    <property type="match status" value="1"/>
</dbReference>
<feature type="binding site" evidence="7">
    <location>
        <position position="261"/>
    </location>
    <ligand>
        <name>substrate</name>
    </ligand>
</feature>
<evidence type="ECO:0000256" key="6">
    <source>
        <dbReference type="ARBA" id="ARBA00070405"/>
    </source>
</evidence>
<dbReference type="InterPro" id="IPR012338">
    <property type="entry name" value="Beta-lactam/transpept-like"/>
</dbReference>
<reference evidence="9 10" key="1">
    <citation type="submission" date="2016-11" db="EMBL/GenBank/DDBJ databases">
        <title>Complete genome sequence of Streptomyces niveus SCSIO 3406.</title>
        <authorList>
            <person name="Zhu Q."/>
            <person name="Cheng W."/>
            <person name="Song Y."/>
            <person name="Li Q."/>
            <person name="Ju J."/>
        </authorList>
    </citation>
    <scope>NUCLEOTIDE SEQUENCE [LARGE SCALE GENOMIC DNA]</scope>
    <source>
        <strain evidence="9 10">SCSIO 3406</strain>
    </source>
</reference>
<dbReference type="OrthoDB" id="9788822at2"/>
<feature type="binding site" evidence="7">
    <location>
        <position position="114"/>
    </location>
    <ligand>
        <name>substrate</name>
    </ligand>
</feature>
<dbReference type="Gene3D" id="3.30.750.24">
    <property type="entry name" value="STAS domain"/>
    <property type="match status" value="1"/>
</dbReference>
<dbReference type="AlphaFoldDB" id="A0A1U9QN64"/>
<dbReference type="GO" id="GO:0004359">
    <property type="term" value="F:glutaminase activity"/>
    <property type="evidence" value="ECO:0007669"/>
    <property type="project" value="UniProtKB-UniRule"/>
</dbReference>
<dbReference type="RefSeq" id="WP_078073918.1">
    <property type="nucleotide sequence ID" value="NZ_CP018047.1"/>
</dbReference>
<evidence type="ECO:0000256" key="8">
    <source>
        <dbReference type="SAM" id="MobiDB-lite"/>
    </source>
</evidence>
<evidence type="ECO:0000256" key="1">
    <source>
        <dbReference type="ARBA" id="ARBA00011076"/>
    </source>
</evidence>
<dbReference type="GO" id="GO:0006537">
    <property type="term" value="P:glutamate biosynthetic process"/>
    <property type="evidence" value="ECO:0007669"/>
    <property type="project" value="TreeGrafter"/>
</dbReference>
<feature type="region of interest" description="Disordered" evidence="8">
    <location>
        <begin position="391"/>
        <end position="410"/>
    </location>
</feature>
<keyword evidence="10" id="KW-1185">Reference proteome</keyword>
<keyword evidence="7" id="KW-0007">Acetylation</keyword>
<name>A0A1U9QN64_STRNV</name>
<feature type="binding site" evidence="7">
    <location>
        <position position="243"/>
    </location>
    <ligand>
        <name>substrate</name>
    </ligand>
</feature>
<keyword evidence="4 7" id="KW-0378">Hydrolase</keyword>
<evidence type="ECO:0000256" key="2">
    <source>
        <dbReference type="ARBA" id="ARBA00011881"/>
    </source>
</evidence>
<evidence type="ECO:0000313" key="10">
    <source>
        <dbReference type="Proteomes" id="UP000189677"/>
    </source>
</evidence>
<dbReference type="FunFam" id="3.40.710.10:FF:000005">
    <property type="entry name" value="Glutaminase"/>
    <property type="match status" value="1"/>
</dbReference>
<sequence length="410" mass="43571">MKTPVPDYLDEVLDSLRDDTSGANADYIPELAEADPEPFGMALTTTLGRTYAAGDADTEFSIQSISKPFAYAAAIIDRGLDRVLDAVGVEPSGEAFNELSLEGGTHRPKNPMINAGAITTHSLLVGAEAGQGDRVDRAVTFFSRLAGRDLRVDERVCASELASAHRNLALAYMLRTYGILDGDVPSVVEGYTRQCSILVSVRDLSVMAATLATGGIQPVTGERIMDPATARHVMAVMAAAGMYDAAGDWLTRVGIPAKSGVAGGIVGVLPDRVGIGTFSPRLDSHGNSQRGRRAFERLSRDMGMHLFASDQGRLDAVDVSESPDTVTFALRGNVQLTAASELLDLMADSNGPADVVLDVTRVHSFSDLGRRMSLEGLRRLRLDGRRVAVRDPSGVLPDPDLGDGSYPDAL</sequence>
<evidence type="ECO:0000256" key="4">
    <source>
        <dbReference type="ARBA" id="ARBA00022801"/>
    </source>
</evidence>
<dbReference type="SUPFAM" id="SSF56601">
    <property type="entry name" value="beta-lactamase/transpeptidase-like"/>
    <property type="match status" value="1"/>
</dbReference>
<dbReference type="InterPro" id="IPR036513">
    <property type="entry name" value="STAS_dom_sf"/>
</dbReference>